<evidence type="ECO:0000313" key="3">
    <source>
        <dbReference type="Proteomes" id="UP000729402"/>
    </source>
</evidence>
<evidence type="ECO:0000313" key="2">
    <source>
        <dbReference type="EMBL" id="KAG8050590.1"/>
    </source>
</evidence>
<sequence length="108" mass="11217">MTLILGFDSAPDMHDLECAEGVAAVDDIHMGTIVEKKVGLLHVRVTIVDDNHGFVPKDGNGPVMDSTCEDPVVLAGVRPGEVDASGDGASRDDDDIGEDSGGVRGDTE</sequence>
<keyword evidence="3" id="KW-1185">Reference proteome</keyword>
<feature type="region of interest" description="Disordered" evidence="1">
    <location>
        <begin position="77"/>
        <end position="108"/>
    </location>
</feature>
<comment type="caution">
    <text evidence="2">The sequence shown here is derived from an EMBL/GenBank/DDBJ whole genome shotgun (WGS) entry which is preliminary data.</text>
</comment>
<proteinExistence type="predicted"/>
<accession>A0A8J5RWA3</accession>
<evidence type="ECO:0000256" key="1">
    <source>
        <dbReference type="SAM" id="MobiDB-lite"/>
    </source>
</evidence>
<gene>
    <name evidence="2" type="ORF">GUJ93_ZPchr0009g1607</name>
</gene>
<feature type="compositionally biased region" description="Gly residues" evidence="1">
    <location>
        <begin position="99"/>
        <end position="108"/>
    </location>
</feature>
<organism evidence="2 3">
    <name type="scientific">Zizania palustris</name>
    <name type="common">Northern wild rice</name>
    <dbReference type="NCBI Taxonomy" id="103762"/>
    <lineage>
        <taxon>Eukaryota</taxon>
        <taxon>Viridiplantae</taxon>
        <taxon>Streptophyta</taxon>
        <taxon>Embryophyta</taxon>
        <taxon>Tracheophyta</taxon>
        <taxon>Spermatophyta</taxon>
        <taxon>Magnoliopsida</taxon>
        <taxon>Liliopsida</taxon>
        <taxon>Poales</taxon>
        <taxon>Poaceae</taxon>
        <taxon>BOP clade</taxon>
        <taxon>Oryzoideae</taxon>
        <taxon>Oryzeae</taxon>
        <taxon>Zizaniinae</taxon>
        <taxon>Zizania</taxon>
    </lineage>
</organism>
<dbReference type="EMBL" id="JAAALK010000289">
    <property type="protein sequence ID" value="KAG8050590.1"/>
    <property type="molecule type" value="Genomic_DNA"/>
</dbReference>
<name>A0A8J5RWA3_ZIZPA</name>
<reference evidence="2" key="2">
    <citation type="submission" date="2021-02" db="EMBL/GenBank/DDBJ databases">
        <authorList>
            <person name="Kimball J.A."/>
            <person name="Haas M.W."/>
            <person name="Macchietto M."/>
            <person name="Kono T."/>
            <person name="Duquette J."/>
            <person name="Shao M."/>
        </authorList>
    </citation>
    <scope>NUCLEOTIDE SEQUENCE</scope>
    <source>
        <tissue evidence="2">Fresh leaf tissue</tissue>
    </source>
</reference>
<protein>
    <submittedName>
        <fullName evidence="2">Uncharacterized protein</fullName>
    </submittedName>
</protein>
<dbReference type="Proteomes" id="UP000729402">
    <property type="component" value="Unassembled WGS sequence"/>
</dbReference>
<reference evidence="2" key="1">
    <citation type="journal article" date="2021" name="bioRxiv">
        <title>Whole Genome Assembly and Annotation of Northern Wild Rice, Zizania palustris L., Supports a Whole Genome Duplication in the Zizania Genus.</title>
        <authorList>
            <person name="Haas M."/>
            <person name="Kono T."/>
            <person name="Macchietto M."/>
            <person name="Millas R."/>
            <person name="McGilp L."/>
            <person name="Shao M."/>
            <person name="Duquette J."/>
            <person name="Hirsch C.N."/>
            <person name="Kimball J."/>
        </authorList>
    </citation>
    <scope>NUCLEOTIDE SEQUENCE</scope>
    <source>
        <tissue evidence="2">Fresh leaf tissue</tissue>
    </source>
</reference>
<dbReference type="AlphaFoldDB" id="A0A8J5RWA3"/>